<dbReference type="InterPro" id="IPR005135">
    <property type="entry name" value="Endo/exonuclease/phosphatase"/>
</dbReference>
<sequence>MSDLNHKHEPPHLKEGSSSVNDLVDEHKAKLPANFKLKLVKTEPTLQGLKDGVQGIRRTANGSLLLKMQKPSDPATQKLHTAIKSAFSGKAEVAMLEGTVQVDIRDLDEMTTCGELLQAVYAEEECDIPAGAAPRMRKAYGRTQTATVHLRPEHAQWILDKGKIRVGWVVCRIRQKTEPRRCYKCMGLGHMSARCPASEAIAKNTQQSCFRCGKDGHKAAQDLLAQTVIEQQAEVAILSEPYKDKHEGVWQRSSDGRAAIWSCAQPPGHLSQMASRTGYTRAQIKGITFYSCYIAPSVHISEFRTTDARGRSPILIAGDFNAWSTTWGSASTTQRGTILLEAVASLNVCLLNEGNRPTFSKSGRESTIDLTFATPELARNCVWRVSDIYTHSDHALIITQTSPRLPAPSSRQTTYKAHTLNTVSLLAHMEGVCITGDANTCARNIADRVKEACDASMEKAMNGGIGRKPVPWWNEEIGCPRRDCLAARRRCQRNKGRGNQELREATYIAKRKVLKNAIKASKARCFQELCEAADAEPFGLEASKVGAYPKTGQAERRRIVIQTPMYAETTGKIFERIICTHLEKKLDQLRALSDHQFGFRRKRSTIDAIQTVTQLAANAIEGERWLGGSKEYCLVCTLDVKNAFNSANWNLVLQALHRMGISNYLIDLVADYFKDSAHIFL</sequence>
<dbReference type="CDD" id="cd09077">
    <property type="entry name" value="R1-I-EN"/>
    <property type="match status" value="1"/>
</dbReference>
<feature type="compositionally biased region" description="Basic and acidic residues" evidence="2">
    <location>
        <begin position="1"/>
        <end position="15"/>
    </location>
</feature>
<dbReference type="SUPFAM" id="SSF57756">
    <property type="entry name" value="Retrovirus zinc finger-like domains"/>
    <property type="match status" value="1"/>
</dbReference>
<keyword evidence="1" id="KW-0862">Zinc</keyword>
<dbReference type="Gene3D" id="3.60.10.10">
    <property type="entry name" value="Endonuclease/exonuclease/phosphatase"/>
    <property type="match status" value="1"/>
</dbReference>
<evidence type="ECO:0000313" key="5">
    <source>
        <dbReference type="RefSeq" id="XP_070855413.1"/>
    </source>
</evidence>
<evidence type="ECO:0000256" key="1">
    <source>
        <dbReference type="PROSITE-ProRule" id="PRU00047"/>
    </source>
</evidence>
<gene>
    <name evidence="5" type="primary">LOC139355034</name>
</gene>
<name>A0ABM4TZL8_DROSZ</name>
<protein>
    <recommendedName>
        <fullName evidence="3">CCHC-type domain-containing protein</fullName>
    </recommendedName>
</protein>
<dbReference type="RefSeq" id="XP_070855413.1">
    <property type="nucleotide sequence ID" value="XM_070999312.1"/>
</dbReference>
<dbReference type="Gene3D" id="4.10.60.10">
    <property type="entry name" value="Zinc finger, CCHC-type"/>
    <property type="match status" value="1"/>
</dbReference>
<reference evidence="5" key="1">
    <citation type="submission" date="2025-08" db="UniProtKB">
        <authorList>
            <consortium name="RefSeq"/>
        </authorList>
    </citation>
    <scope>IDENTIFICATION</scope>
</reference>
<evidence type="ECO:0000256" key="2">
    <source>
        <dbReference type="SAM" id="MobiDB-lite"/>
    </source>
</evidence>
<proteinExistence type="predicted"/>
<dbReference type="InterPro" id="IPR036691">
    <property type="entry name" value="Endo/exonu/phosph_ase_sf"/>
</dbReference>
<dbReference type="Proteomes" id="UP001652628">
    <property type="component" value="Unplaced"/>
</dbReference>
<feature type="domain" description="CCHC-type" evidence="3">
    <location>
        <begin position="180"/>
        <end position="196"/>
    </location>
</feature>
<keyword evidence="1" id="KW-0863">Zinc-finger</keyword>
<evidence type="ECO:0000313" key="4">
    <source>
        <dbReference type="Proteomes" id="UP001652628"/>
    </source>
</evidence>
<keyword evidence="1" id="KW-0479">Metal-binding</keyword>
<accession>A0ABM4TZL8</accession>
<dbReference type="Pfam" id="PF14529">
    <property type="entry name" value="Exo_endo_phos_2"/>
    <property type="match status" value="1"/>
</dbReference>
<evidence type="ECO:0000259" key="3">
    <source>
        <dbReference type="PROSITE" id="PS50158"/>
    </source>
</evidence>
<keyword evidence="4" id="KW-1185">Reference proteome</keyword>
<dbReference type="InterPro" id="IPR036875">
    <property type="entry name" value="Znf_CCHC_sf"/>
</dbReference>
<dbReference type="PANTHER" id="PTHR19446">
    <property type="entry name" value="REVERSE TRANSCRIPTASES"/>
    <property type="match status" value="1"/>
</dbReference>
<dbReference type="SMART" id="SM00343">
    <property type="entry name" value="ZnF_C2HC"/>
    <property type="match status" value="2"/>
</dbReference>
<dbReference type="GeneID" id="139355034"/>
<feature type="region of interest" description="Disordered" evidence="2">
    <location>
        <begin position="1"/>
        <end position="20"/>
    </location>
</feature>
<organism evidence="4 5">
    <name type="scientific">Drosophila suzukii</name>
    <name type="common">Spotted-wing drosophila fruit fly</name>
    <dbReference type="NCBI Taxonomy" id="28584"/>
    <lineage>
        <taxon>Eukaryota</taxon>
        <taxon>Metazoa</taxon>
        <taxon>Ecdysozoa</taxon>
        <taxon>Arthropoda</taxon>
        <taxon>Hexapoda</taxon>
        <taxon>Insecta</taxon>
        <taxon>Pterygota</taxon>
        <taxon>Neoptera</taxon>
        <taxon>Endopterygota</taxon>
        <taxon>Diptera</taxon>
        <taxon>Brachycera</taxon>
        <taxon>Muscomorpha</taxon>
        <taxon>Ephydroidea</taxon>
        <taxon>Drosophilidae</taxon>
        <taxon>Drosophila</taxon>
        <taxon>Sophophora</taxon>
    </lineage>
</organism>
<dbReference type="InterPro" id="IPR001878">
    <property type="entry name" value="Znf_CCHC"/>
</dbReference>
<dbReference type="SUPFAM" id="SSF56219">
    <property type="entry name" value="DNase I-like"/>
    <property type="match status" value="1"/>
</dbReference>
<dbReference type="PROSITE" id="PS50158">
    <property type="entry name" value="ZF_CCHC"/>
    <property type="match status" value="1"/>
</dbReference>